<organism evidence="2 3">
    <name type="scientific">Thelonectria olida</name>
    <dbReference type="NCBI Taxonomy" id="1576542"/>
    <lineage>
        <taxon>Eukaryota</taxon>
        <taxon>Fungi</taxon>
        <taxon>Dikarya</taxon>
        <taxon>Ascomycota</taxon>
        <taxon>Pezizomycotina</taxon>
        <taxon>Sordariomycetes</taxon>
        <taxon>Hypocreomycetidae</taxon>
        <taxon>Hypocreales</taxon>
        <taxon>Nectriaceae</taxon>
        <taxon>Thelonectria</taxon>
    </lineage>
</organism>
<protein>
    <submittedName>
        <fullName evidence="2">Uncharacterized protein</fullName>
    </submittedName>
</protein>
<comment type="caution">
    <text evidence="2">The sequence shown here is derived from an EMBL/GenBank/DDBJ whole genome shotgun (WGS) entry which is preliminary data.</text>
</comment>
<feature type="region of interest" description="Disordered" evidence="1">
    <location>
        <begin position="451"/>
        <end position="596"/>
    </location>
</feature>
<feature type="compositionally biased region" description="Basic and acidic residues" evidence="1">
    <location>
        <begin position="579"/>
        <end position="588"/>
    </location>
</feature>
<dbReference type="Proteomes" id="UP000777438">
    <property type="component" value="Unassembled WGS sequence"/>
</dbReference>
<feature type="compositionally biased region" description="Polar residues" evidence="1">
    <location>
        <begin position="488"/>
        <end position="501"/>
    </location>
</feature>
<sequence>MTTFSPFFEPRVPCRLAQSHLDGDALSTDNGDLGYLDAKAVSLPSTCLLRPFWLPEIDFGGFSELGTTTSLLDDASFATAYDSTVNPATAGDGPVPRAEADVTTETMKSAALKPAYTHGQETFAEAAILTGDGRETPSVGYGAIAVTTSSVFDPGLCAVDGSMAGTLALSDGEPAARAGCDIATASTKPQHSGMTCPASDGAPGNLFVHNEPNLVTVRGVSTMPTAASTIDLSRPPPLEDIYGWVMAGWEIAGDASGHSQHDSRPVPHPMPVNGHGSLHPPNSSADFAATVRLGFDIGIRAAILAEESRTCFCSSRDQKLWSRSHLPPTPPADPPSANASDYNPDVDTPRSGRGAHQTRDVPAESATEVRNACGDFYTAVNEGEEDDQNVVSSKGTTSEDLFVRAQPLPASSPAAGDASIDSDLGDQAGPGPDPGLYAPKADAEAIDAANNEDAGLPTSPSGGDISYAATGSTPPRDQTAEWDRFQHSRSPSTHGQTTSADQGPEDAGIAGQGRSQRRERESTQSLAKEAGNVSEARRGNELAPGACASVRSALGDEDDSVGRDEENASQASQCTETASEARHSRFATDPENDPGKAAVESRLCNIIDLTSDDDLDIKTEPGLGTKRKQRSPNAKPLQPKRRKTNQDMVFSMATIKLRPLAPECKNETKKMTWSSRSGWLLKPEYRLVEGDFRDQLLRDHAIESIQGRFRIGHCPIALTRNSNLFEGYSVGGRKTTIRAENVSSAVAEETCQVEQMQIDE</sequence>
<reference evidence="2 3" key="1">
    <citation type="journal article" date="2021" name="Nat. Commun.">
        <title>Genetic determinants of endophytism in the Arabidopsis root mycobiome.</title>
        <authorList>
            <person name="Mesny F."/>
            <person name="Miyauchi S."/>
            <person name="Thiergart T."/>
            <person name="Pickel B."/>
            <person name="Atanasova L."/>
            <person name="Karlsson M."/>
            <person name="Huettel B."/>
            <person name="Barry K.W."/>
            <person name="Haridas S."/>
            <person name="Chen C."/>
            <person name="Bauer D."/>
            <person name="Andreopoulos W."/>
            <person name="Pangilinan J."/>
            <person name="LaButti K."/>
            <person name="Riley R."/>
            <person name="Lipzen A."/>
            <person name="Clum A."/>
            <person name="Drula E."/>
            <person name="Henrissat B."/>
            <person name="Kohler A."/>
            <person name="Grigoriev I.V."/>
            <person name="Martin F.M."/>
            <person name="Hacquard S."/>
        </authorList>
    </citation>
    <scope>NUCLEOTIDE SEQUENCE [LARGE SCALE GENOMIC DNA]</scope>
    <source>
        <strain evidence="2 3">MPI-CAGE-CH-0241</strain>
    </source>
</reference>
<accession>A0A9P8VR04</accession>
<feature type="region of interest" description="Disordered" evidence="1">
    <location>
        <begin position="321"/>
        <end position="368"/>
    </location>
</feature>
<name>A0A9P8VR04_9HYPO</name>
<gene>
    <name evidence="2" type="ORF">B0T10DRAFT_553294</name>
</gene>
<feature type="compositionally biased region" description="Polar residues" evidence="1">
    <location>
        <begin position="568"/>
        <end position="578"/>
    </location>
</feature>
<dbReference type="AlphaFoldDB" id="A0A9P8VR04"/>
<feature type="region of interest" description="Disordered" evidence="1">
    <location>
        <begin position="255"/>
        <end position="283"/>
    </location>
</feature>
<evidence type="ECO:0000256" key="1">
    <source>
        <dbReference type="SAM" id="MobiDB-lite"/>
    </source>
</evidence>
<proteinExistence type="predicted"/>
<evidence type="ECO:0000313" key="2">
    <source>
        <dbReference type="EMBL" id="KAH6871690.1"/>
    </source>
</evidence>
<feature type="region of interest" description="Disordered" evidence="1">
    <location>
        <begin position="408"/>
        <end position="439"/>
    </location>
</feature>
<dbReference type="EMBL" id="JAGPYM010000051">
    <property type="protein sequence ID" value="KAH6871690.1"/>
    <property type="molecule type" value="Genomic_DNA"/>
</dbReference>
<feature type="region of interest" description="Disordered" evidence="1">
    <location>
        <begin position="615"/>
        <end position="645"/>
    </location>
</feature>
<keyword evidence="3" id="KW-1185">Reference proteome</keyword>
<evidence type="ECO:0000313" key="3">
    <source>
        <dbReference type="Proteomes" id="UP000777438"/>
    </source>
</evidence>